<dbReference type="AlphaFoldDB" id="A0A8X6NVS6"/>
<evidence type="ECO:0000313" key="1">
    <source>
        <dbReference type="EMBL" id="GFT38231.1"/>
    </source>
</evidence>
<proteinExistence type="predicted"/>
<name>A0A8X6NVS6_NEPPI</name>
<protein>
    <submittedName>
        <fullName evidence="1">Uncharacterized protein</fullName>
    </submittedName>
</protein>
<reference evidence="1" key="1">
    <citation type="submission" date="2020-08" db="EMBL/GenBank/DDBJ databases">
        <title>Multicomponent nature underlies the extraordinary mechanical properties of spider dragline silk.</title>
        <authorList>
            <person name="Kono N."/>
            <person name="Nakamura H."/>
            <person name="Mori M."/>
            <person name="Yoshida Y."/>
            <person name="Ohtoshi R."/>
            <person name="Malay A.D."/>
            <person name="Moran D.A.P."/>
            <person name="Tomita M."/>
            <person name="Numata K."/>
            <person name="Arakawa K."/>
        </authorList>
    </citation>
    <scope>NUCLEOTIDE SEQUENCE</scope>
</reference>
<dbReference type="Proteomes" id="UP000887013">
    <property type="component" value="Unassembled WGS sequence"/>
</dbReference>
<keyword evidence="2" id="KW-1185">Reference proteome</keyword>
<accession>A0A8X6NVS6</accession>
<dbReference type="EMBL" id="BMAW01062998">
    <property type="protein sequence ID" value="GFT38231.1"/>
    <property type="molecule type" value="Genomic_DNA"/>
</dbReference>
<sequence>MRGYVAQISKDFSLRSLFTLTLPLLDVTKGHPKWLAARNGECLDSSAEVYDGVLAIWGELGNERDHAFLSLKPLKISGLLELGRVILTNGRRLRMFNFRK</sequence>
<comment type="caution">
    <text evidence="1">The sequence shown here is derived from an EMBL/GenBank/DDBJ whole genome shotgun (WGS) entry which is preliminary data.</text>
</comment>
<organism evidence="1 2">
    <name type="scientific">Nephila pilipes</name>
    <name type="common">Giant wood spider</name>
    <name type="synonym">Nephila maculata</name>
    <dbReference type="NCBI Taxonomy" id="299642"/>
    <lineage>
        <taxon>Eukaryota</taxon>
        <taxon>Metazoa</taxon>
        <taxon>Ecdysozoa</taxon>
        <taxon>Arthropoda</taxon>
        <taxon>Chelicerata</taxon>
        <taxon>Arachnida</taxon>
        <taxon>Araneae</taxon>
        <taxon>Araneomorphae</taxon>
        <taxon>Entelegynae</taxon>
        <taxon>Araneoidea</taxon>
        <taxon>Nephilidae</taxon>
        <taxon>Nephila</taxon>
    </lineage>
</organism>
<evidence type="ECO:0000313" key="2">
    <source>
        <dbReference type="Proteomes" id="UP000887013"/>
    </source>
</evidence>
<gene>
    <name evidence="1" type="ORF">NPIL_85111</name>
</gene>